<dbReference type="AlphaFoldDB" id="A0AA97F8A2"/>
<dbReference type="KEGG" id="acoa:RB602_04590"/>
<evidence type="ECO:0000256" key="1">
    <source>
        <dbReference type="SAM" id="Phobius"/>
    </source>
</evidence>
<evidence type="ECO:0008006" key="4">
    <source>
        <dbReference type="Google" id="ProtNLM"/>
    </source>
</evidence>
<feature type="transmembrane region" description="Helical" evidence="1">
    <location>
        <begin position="69"/>
        <end position="88"/>
    </location>
</feature>
<sequence length="92" mass="10453">MSETPPKPTTRDRLMMALAAIPFLVSIFVLGLALSNQVLVTFGIAWPVIQIVGYWMMLQSAEWRFSHQLVTTQIALHWLVMFLLIALVRKAL</sequence>
<keyword evidence="3" id="KW-1185">Reference proteome</keyword>
<feature type="transmembrane region" description="Helical" evidence="1">
    <location>
        <begin position="14"/>
        <end position="33"/>
    </location>
</feature>
<keyword evidence="1" id="KW-0812">Transmembrane</keyword>
<dbReference type="Proteomes" id="UP001302429">
    <property type="component" value="Chromosome"/>
</dbReference>
<dbReference type="RefSeq" id="WP_317083380.1">
    <property type="nucleotide sequence ID" value="NZ_CP136594.1"/>
</dbReference>
<organism evidence="2 3">
    <name type="scientific">Alterisphingorhabdus coralli</name>
    <dbReference type="NCBI Taxonomy" id="3071408"/>
    <lineage>
        <taxon>Bacteria</taxon>
        <taxon>Pseudomonadati</taxon>
        <taxon>Pseudomonadota</taxon>
        <taxon>Alphaproteobacteria</taxon>
        <taxon>Sphingomonadales</taxon>
        <taxon>Sphingomonadaceae</taxon>
        <taxon>Alterisphingorhabdus (ex Yan et al. 2024)</taxon>
    </lineage>
</organism>
<evidence type="ECO:0000313" key="3">
    <source>
        <dbReference type="Proteomes" id="UP001302429"/>
    </source>
</evidence>
<accession>A0AA97F8A2</accession>
<evidence type="ECO:0000313" key="2">
    <source>
        <dbReference type="EMBL" id="WOE76001.1"/>
    </source>
</evidence>
<keyword evidence="1" id="KW-1133">Transmembrane helix</keyword>
<dbReference type="EMBL" id="CP136594">
    <property type="protein sequence ID" value="WOE76001.1"/>
    <property type="molecule type" value="Genomic_DNA"/>
</dbReference>
<keyword evidence="1" id="KW-0472">Membrane</keyword>
<reference evidence="2 3" key="1">
    <citation type="submission" date="2023-10" db="EMBL/GenBank/DDBJ databases">
        <title>Complete genome sequence of a Sphingomonadaceae bacterium.</title>
        <authorList>
            <person name="Yan C."/>
        </authorList>
    </citation>
    <scope>NUCLEOTIDE SEQUENCE [LARGE SCALE GENOMIC DNA]</scope>
    <source>
        <strain evidence="2 3">SCSIO 66989</strain>
    </source>
</reference>
<proteinExistence type="predicted"/>
<name>A0AA97F8A2_9SPHN</name>
<protein>
    <recommendedName>
        <fullName evidence="4">Pyridoxal phosphate biosynthetic protein</fullName>
    </recommendedName>
</protein>
<gene>
    <name evidence="2" type="ORF">RB602_04590</name>
</gene>
<feature type="transmembrane region" description="Helical" evidence="1">
    <location>
        <begin position="39"/>
        <end position="57"/>
    </location>
</feature>